<gene>
    <name evidence="2" type="ORF">M0R45_030431</name>
</gene>
<accession>A0AAW1WAZ7</accession>
<organism evidence="2 3">
    <name type="scientific">Rubus argutus</name>
    <name type="common">Southern blackberry</name>
    <dbReference type="NCBI Taxonomy" id="59490"/>
    <lineage>
        <taxon>Eukaryota</taxon>
        <taxon>Viridiplantae</taxon>
        <taxon>Streptophyta</taxon>
        <taxon>Embryophyta</taxon>
        <taxon>Tracheophyta</taxon>
        <taxon>Spermatophyta</taxon>
        <taxon>Magnoliopsida</taxon>
        <taxon>eudicotyledons</taxon>
        <taxon>Gunneridae</taxon>
        <taxon>Pentapetalae</taxon>
        <taxon>rosids</taxon>
        <taxon>fabids</taxon>
        <taxon>Rosales</taxon>
        <taxon>Rosaceae</taxon>
        <taxon>Rosoideae</taxon>
        <taxon>Rosoideae incertae sedis</taxon>
        <taxon>Rubus</taxon>
    </lineage>
</organism>
<comment type="caution">
    <text evidence="2">The sequence shown here is derived from an EMBL/GenBank/DDBJ whole genome shotgun (WGS) entry which is preliminary data.</text>
</comment>
<feature type="compositionally biased region" description="Pro residues" evidence="1">
    <location>
        <begin position="68"/>
        <end position="79"/>
    </location>
</feature>
<dbReference type="EMBL" id="JBEDUW010000006">
    <property type="protein sequence ID" value="KAK9921939.1"/>
    <property type="molecule type" value="Genomic_DNA"/>
</dbReference>
<proteinExistence type="predicted"/>
<sequence>MPCSASPDRIHRAAAALPPASPRSSAAVELIPHPLPTPTIQSAHPASLHLSPCSHDLNDVDVGLSLPSPTPQSPLPPTPSRTHPSQERRRRRPCARVD</sequence>
<evidence type="ECO:0000256" key="1">
    <source>
        <dbReference type="SAM" id="MobiDB-lite"/>
    </source>
</evidence>
<dbReference type="AlphaFoldDB" id="A0AAW1WAZ7"/>
<evidence type="ECO:0000313" key="2">
    <source>
        <dbReference type="EMBL" id="KAK9921939.1"/>
    </source>
</evidence>
<reference evidence="2 3" key="1">
    <citation type="journal article" date="2023" name="G3 (Bethesda)">
        <title>A chromosome-length genome assembly and annotation of blackberry (Rubus argutus, cv. 'Hillquist').</title>
        <authorList>
            <person name="Bruna T."/>
            <person name="Aryal R."/>
            <person name="Dudchenko O."/>
            <person name="Sargent D.J."/>
            <person name="Mead D."/>
            <person name="Buti M."/>
            <person name="Cavallini A."/>
            <person name="Hytonen T."/>
            <person name="Andres J."/>
            <person name="Pham M."/>
            <person name="Weisz D."/>
            <person name="Mascagni F."/>
            <person name="Usai G."/>
            <person name="Natali L."/>
            <person name="Bassil N."/>
            <person name="Fernandez G.E."/>
            <person name="Lomsadze A."/>
            <person name="Armour M."/>
            <person name="Olukolu B."/>
            <person name="Poorten T."/>
            <person name="Britton C."/>
            <person name="Davik J."/>
            <person name="Ashrafi H."/>
            <person name="Aiden E.L."/>
            <person name="Borodovsky M."/>
            <person name="Worthington M."/>
        </authorList>
    </citation>
    <scope>NUCLEOTIDE SEQUENCE [LARGE SCALE GENOMIC DNA]</scope>
    <source>
        <strain evidence="2">PI 553951</strain>
    </source>
</reference>
<feature type="compositionally biased region" description="Low complexity" evidence="1">
    <location>
        <begin position="15"/>
        <end position="27"/>
    </location>
</feature>
<keyword evidence="3" id="KW-1185">Reference proteome</keyword>
<feature type="compositionally biased region" description="Basic residues" evidence="1">
    <location>
        <begin position="88"/>
        <end position="98"/>
    </location>
</feature>
<evidence type="ECO:0000313" key="3">
    <source>
        <dbReference type="Proteomes" id="UP001457282"/>
    </source>
</evidence>
<protein>
    <submittedName>
        <fullName evidence="2">Uncharacterized protein</fullName>
    </submittedName>
</protein>
<dbReference type="Proteomes" id="UP001457282">
    <property type="component" value="Unassembled WGS sequence"/>
</dbReference>
<feature type="region of interest" description="Disordered" evidence="1">
    <location>
        <begin position="15"/>
        <end position="98"/>
    </location>
</feature>
<name>A0AAW1WAZ7_RUBAR</name>